<gene>
    <name evidence="2" type="ORF">KK083_09115</name>
</gene>
<dbReference type="PANTHER" id="PTHR20883:SF48">
    <property type="entry name" value="ECTOINE DIOXYGENASE"/>
    <property type="match status" value="1"/>
</dbReference>
<dbReference type="GO" id="GO:0016706">
    <property type="term" value="F:2-oxoglutarate-dependent dioxygenase activity"/>
    <property type="evidence" value="ECO:0007669"/>
    <property type="project" value="UniProtKB-ARBA"/>
</dbReference>
<dbReference type="AlphaFoldDB" id="A0AAP2DLA4"/>
<dbReference type="Gene3D" id="2.60.120.620">
    <property type="entry name" value="q2cbj1_9rhob like domain"/>
    <property type="match status" value="1"/>
</dbReference>
<dbReference type="EMBL" id="JAHESF010000007">
    <property type="protein sequence ID" value="MBT1697032.1"/>
    <property type="molecule type" value="Genomic_DNA"/>
</dbReference>
<name>A0AAP2DLA4_9BACT</name>
<evidence type="ECO:0000256" key="1">
    <source>
        <dbReference type="ARBA" id="ARBA00001954"/>
    </source>
</evidence>
<keyword evidence="2" id="KW-0223">Dioxygenase</keyword>
<protein>
    <submittedName>
        <fullName evidence="2">Phytanoyl-CoA dioxygenase family protein</fullName>
    </submittedName>
</protein>
<reference evidence="2 3" key="1">
    <citation type="submission" date="2021-05" db="EMBL/GenBank/DDBJ databases">
        <title>A Polyphasic approach of four new species of the genus Ohtaekwangia: Ohtaekwangia histidinii sp. nov., Ohtaekwangia cretensis sp. nov., Ohtaekwangia indiensis sp. nov., Ohtaekwangia reichenbachii sp. nov. from diverse environment.</title>
        <authorList>
            <person name="Octaviana S."/>
        </authorList>
    </citation>
    <scope>NUCLEOTIDE SEQUENCE [LARGE SCALE GENOMIC DNA]</scope>
    <source>
        <strain evidence="2 3">PWU4</strain>
    </source>
</reference>
<proteinExistence type="predicted"/>
<keyword evidence="3" id="KW-1185">Reference proteome</keyword>
<dbReference type="PANTHER" id="PTHR20883">
    <property type="entry name" value="PHYTANOYL-COA DIOXYGENASE DOMAIN CONTAINING 1"/>
    <property type="match status" value="1"/>
</dbReference>
<accession>A0AAP2DLA4</accession>
<dbReference type="InterPro" id="IPR008775">
    <property type="entry name" value="Phytyl_CoA_dOase-like"/>
</dbReference>
<keyword evidence="2" id="KW-0560">Oxidoreductase</keyword>
<sequence length="229" mass="26041">MTDKGFCILHHIFTQNELDQMKSMLQAYCEAKSEDTYAIRNLLQEIPGLKSLALNSNLLKILDTIDPALFLTKAIYFDKTQESNWYVTWHQDIVINVNEKIEINGFTGWTKKFGVHGVVPPDEYLKNTVTVRIHLDDTDETNGALKVIPGSHNKKLSDDEIALITQNSIPYVCEVPACGIQIMKPLLLHASSKATSLKHRRVIHLEFNSQEMPDKLAWAERTEFRSAMA</sequence>
<dbReference type="SUPFAM" id="SSF51197">
    <property type="entry name" value="Clavaminate synthase-like"/>
    <property type="match status" value="1"/>
</dbReference>
<comment type="cofactor">
    <cofactor evidence="1">
        <name>Fe(2+)</name>
        <dbReference type="ChEBI" id="CHEBI:29033"/>
    </cofactor>
</comment>
<dbReference type="Pfam" id="PF05721">
    <property type="entry name" value="PhyH"/>
    <property type="match status" value="1"/>
</dbReference>
<dbReference type="Proteomes" id="UP001319200">
    <property type="component" value="Unassembled WGS sequence"/>
</dbReference>
<organism evidence="2 3">
    <name type="scientific">Chryseosolibacter histidini</name>
    <dbReference type="NCBI Taxonomy" id="2782349"/>
    <lineage>
        <taxon>Bacteria</taxon>
        <taxon>Pseudomonadati</taxon>
        <taxon>Bacteroidota</taxon>
        <taxon>Cytophagia</taxon>
        <taxon>Cytophagales</taxon>
        <taxon>Chryseotaleaceae</taxon>
        <taxon>Chryseosolibacter</taxon>
    </lineage>
</organism>
<comment type="caution">
    <text evidence="2">The sequence shown here is derived from an EMBL/GenBank/DDBJ whole genome shotgun (WGS) entry which is preliminary data.</text>
</comment>
<evidence type="ECO:0000313" key="3">
    <source>
        <dbReference type="Proteomes" id="UP001319200"/>
    </source>
</evidence>
<dbReference type="GO" id="GO:0005506">
    <property type="term" value="F:iron ion binding"/>
    <property type="evidence" value="ECO:0007669"/>
    <property type="project" value="UniProtKB-ARBA"/>
</dbReference>
<evidence type="ECO:0000313" key="2">
    <source>
        <dbReference type="EMBL" id="MBT1697032.1"/>
    </source>
</evidence>